<reference evidence="6" key="1">
    <citation type="submission" date="2022-11" db="UniProtKB">
        <authorList>
            <consortium name="WormBaseParasite"/>
        </authorList>
    </citation>
    <scope>IDENTIFICATION</scope>
</reference>
<evidence type="ECO:0000256" key="1">
    <source>
        <dbReference type="SAM" id="Coils"/>
    </source>
</evidence>
<feature type="domain" description="Apple" evidence="4">
    <location>
        <begin position="597"/>
        <end position="700"/>
    </location>
</feature>
<feature type="domain" description="Apple" evidence="4">
    <location>
        <begin position="1114"/>
        <end position="1197"/>
    </location>
</feature>
<dbReference type="WBParaSite" id="Gr19_v10_g4337.t1">
    <property type="protein sequence ID" value="Gr19_v10_g4337.t1"/>
    <property type="gene ID" value="Gr19_v10_g4337"/>
</dbReference>
<accession>A0A914HSV7</accession>
<keyword evidence="3" id="KW-0732">Signal</keyword>
<dbReference type="PANTHER" id="PTHR45733">
    <property type="entry name" value="FORMIN-J"/>
    <property type="match status" value="1"/>
</dbReference>
<dbReference type="Gene3D" id="3.50.4.10">
    <property type="entry name" value="Hepatocyte Growth Factor"/>
    <property type="match status" value="2"/>
</dbReference>
<feature type="compositionally biased region" description="Low complexity" evidence="2">
    <location>
        <begin position="464"/>
        <end position="480"/>
    </location>
</feature>
<dbReference type="PROSITE" id="PS50948">
    <property type="entry name" value="PAN"/>
    <property type="match status" value="3"/>
</dbReference>
<dbReference type="InterPro" id="IPR003609">
    <property type="entry name" value="Pan_app"/>
</dbReference>
<feature type="region of interest" description="Disordered" evidence="2">
    <location>
        <begin position="457"/>
        <end position="494"/>
    </location>
</feature>
<dbReference type="PANTHER" id="PTHR45733:SF8">
    <property type="entry name" value="FORMIN-J"/>
    <property type="match status" value="1"/>
</dbReference>
<keyword evidence="5" id="KW-1185">Reference proteome</keyword>
<feature type="region of interest" description="Disordered" evidence="2">
    <location>
        <begin position="181"/>
        <end position="212"/>
    </location>
</feature>
<evidence type="ECO:0000313" key="5">
    <source>
        <dbReference type="Proteomes" id="UP000887572"/>
    </source>
</evidence>
<feature type="region of interest" description="Disordered" evidence="2">
    <location>
        <begin position="842"/>
        <end position="918"/>
    </location>
</feature>
<organism evidence="5 6">
    <name type="scientific">Globodera rostochiensis</name>
    <name type="common">Golden nematode worm</name>
    <name type="synonym">Heterodera rostochiensis</name>
    <dbReference type="NCBI Taxonomy" id="31243"/>
    <lineage>
        <taxon>Eukaryota</taxon>
        <taxon>Metazoa</taxon>
        <taxon>Ecdysozoa</taxon>
        <taxon>Nematoda</taxon>
        <taxon>Chromadorea</taxon>
        <taxon>Rhabditida</taxon>
        <taxon>Tylenchina</taxon>
        <taxon>Tylenchomorpha</taxon>
        <taxon>Tylenchoidea</taxon>
        <taxon>Heteroderidae</taxon>
        <taxon>Heteroderinae</taxon>
        <taxon>Globodera</taxon>
    </lineage>
</organism>
<dbReference type="SMART" id="SM00473">
    <property type="entry name" value="PAN_AP"/>
    <property type="match status" value="5"/>
</dbReference>
<dbReference type="Pfam" id="PF00024">
    <property type="entry name" value="PAN_1"/>
    <property type="match status" value="3"/>
</dbReference>
<feature type="region of interest" description="Disordered" evidence="2">
    <location>
        <begin position="1258"/>
        <end position="1284"/>
    </location>
</feature>
<sequence>MHTSSFCTSSRQRSLLLLLLPLFLLLFHPTHSTPAASTATATASSPTSPGCPPTTFHAQAISPRQLASVEFFHTNPSVSSASVCAVQCAQHSLCRSAVFNHDTRTCALSHQNWLSHCQSSKERFKSFHLTTDGADALSLISCIDQCGSTRTDNGGFEHLLNILRARGAIDGGGPRFAPSNGALTGNVPPMPTRPIDPANATPLKKNRKASDRANELTDHFPMPDFLSLHEAPVLSKMQRQLLPAGSSEENSAAGNGFLSAVRQLHQMQKKLESLLREAAHRQDKVMAEEEGGKQDGTVVPLLVEKENNGDGEGQRRAIWWKAKDLRIRVDHDGKSSSPTSPSTPPASTRLPPSPMPSSTVQLPTSNYSVHYESSGELLDERVVVQTVHNGTERRVKSGGFIKLLKPGSNLGESIGIATAPEGPSAPPDTAIRLLNTAADRQIPIDLINIIGAGRSLPEQPKIRSSSSTSSAGTNFANSSTGQPPPAALRSLEEADQQQQQTVVINGKIVSPELLVKLLRTELADGKRTKASEAASTPRVHNKNEEEEGFLKLITLHGVAGQKAARLGQNGTFSPPALSLDMANSATDKPDDPGTIVCFRRIRRQQLTAPAAFATLKGITLNECRCACAQTWAQFGGGGAGNESTGGAEVGAVQKRCRSLQYDDTAEEGAKCDMNSADHNGKLELMTSSTGRKSDYFYVSCEIKYLLKTADKMCRDGLGLMGKTTPAALSSTSTWTSTTPPSITDNTKASTAAVPATAPSSSSSSSSDVASSVSSSTPSSSLTSVSTSSSSSTDSSSSIPSSSSTDSSSSIPSSSSSTDSSSSIPSSASLPLSSTVQSLSSSALSSSSSSTSTSSSSTSTSSSSTSTSSSSSSTSSSSSSTSTSSSSSSTSTSTSSSSSSTSTSTSSSSSSTSSSSSSSVVPLFAHSTGGVTEVGACFEHIAGFAMRGTAAGLERAVSLEQCECLCANSLTSRLYSFQCASATYYQADRDCVLNLDSRHSSPNLFGKAAGGDSELLEEANNANANANANVLVTYLGMLCSAAERAISQLANNPRGHEECLALIGNRAPPNTPTAPTTTTTTPTTTAPEGNNGTTKIAEVDGGTSTSSTAINSDRCFREQPNYVLEGMALAVETNVTVDQCKCFCAEAEVRYGSACQSVQFYYGSMTCLLNRENRLSDPEHFNFDAQGNGRHSYFDYRCGAESDTAVNYVNTKCGNGTAAVPLLLLANNATIAIGTTVLSNLSSPSTTAPPFRILKKKWRGGRRKKKKNGGQKIGKEVGGMATTTDGTTLKTVGTTIELPTTTTVPTVVPSSTKLNAIIAPADGAARPGDVGNNSARPPVGVAAGGEIRVLPAEAEEELESGVDTRGWQTVPVLRGDDAPPVLEQQRLPLPLAPTLPTSAPFAFLPFTLPTFPPFPLIPPAPTVAAPIVAAPTAAAPTSTAPTSTAPTATAPTAAAPTSTAPTAAALTAATPTVVAPTVAAPTAAAPTSTVPTATAPTSSAPTAAAPTSAAPLQPITTTSEPTTTSTAQTNTTTIPTTSTTNSTTTTTTTTTLSSKLVLQQQSLSNSTSNTTSPSASGNSTVTTTAATKTTTFEYPPVGPCRFSALYQTVFNGGRLLKRLLVDSPAQCLAACHYERCRSANLIQMEDKQKVCELFRDSIVEWRRNDVLSFDRLAVHFDSIQCQR</sequence>
<feature type="region of interest" description="Disordered" evidence="2">
    <location>
        <begin position="329"/>
        <end position="363"/>
    </location>
</feature>
<evidence type="ECO:0000256" key="2">
    <source>
        <dbReference type="SAM" id="MobiDB-lite"/>
    </source>
</evidence>
<evidence type="ECO:0000256" key="3">
    <source>
        <dbReference type="SAM" id="SignalP"/>
    </source>
</evidence>
<evidence type="ECO:0000313" key="6">
    <source>
        <dbReference type="WBParaSite" id="Gr19_v10_g4337.t1"/>
    </source>
</evidence>
<feature type="coiled-coil region" evidence="1">
    <location>
        <begin position="257"/>
        <end position="284"/>
    </location>
</feature>
<name>A0A914HSV7_GLORO</name>
<dbReference type="SUPFAM" id="SSF57414">
    <property type="entry name" value="Hairpin loop containing domain-like"/>
    <property type="match status" value="2"/>
</dbReference>
<feature type="chain" id="PRO_5037884378" evidence="3">
    <location>
        <begin position="33"/>
        <end position="1682"/>
    </location>
</feature>
<feature type="compositionally biased region" description="Low complexity" evidence="2">
    <location>
        <begin position="335"/>
        <end position="350"/>
    </location>
</feature>
<feature type="region of interest" description="Disordered" evidence="2">
    <location>
        <begin position="1064"/>
        <end position="1105"/>
    </location>
</feature>
<dbReference type="Proteomes" id="UP000887572">
    <property type="component" value="Unplaced"/>
</dbReference>
<proteinExistence type="predicted"/>
<evidence type="ECO:0000259" key="4">
    <source>
        <dbReference type="PROSITE" id="PS50948"/>
    </source>
</evidence>
<protein>
    <submittedName>
        <fullName evidence="6">Apple domain-containing protein</fullName>
    </submittedName>
</protein>
<dbReference type="CDD" id="cd01099">
    <property type="entry name" value="PAN_AP_HGF"/>
    <property type="match status" value="3"/>
</dbReference>
<keyword evidence="1" id="KW-0175">Coiled coil</keyword>
<feature type="region of interest" description="Disordered" evidence="2">
    <location>
        <begin position="1434"/>
        <end position="1455"/>
    </location>
</feature>
<feature type="domain" description="Apple" evidence="4">
    <location>
        <begin position="936"/>
        <end position="1019"/>
    </location>
</feature>
<feature type="region of interest" description="Disordered" evidence="2">
    <location>
        <begin position="725"/>
        <end position="830"/>
    </location>
</feature>
<feature type="region of interest" description="Disordered" evidence="2">
    <location>
        <begin position="1481"/>
        <end position="1581"/>
    </location>
</feature>
<feature type="compositionally biased region" description="Basic residues" evidence="2">
    <location>
        <begin position="1258"/>
        <end position="1268"/>
    </location>
</feature>
<dbReference type="InterPro" id="IPR051144">
    <property type="entry name" value="Formin_homology_domain"/>
</dbReference>
<feature type="compositionally biased region" description="Low complexity" evidence="2">
    <location>
        <begin position="1072"/>
        <end position="1093"/>
    </location>
</feature>
<feature type="signal peptide" evidence="3">
    <location>
        <begin position="1"/>
        <end position="32"/>
    </location>
</feature>